<dbReference type="RefSeq" id="WP_122925307.1">
    <property type="nucleotide sequence ID" value="NZ_RHHU01000012.1"/>
</dbReference>
<gene>
    <name evidence="1" type="ORF">EDM59_20420</name>
</gene>
<keyword evidence="2" id="KW-1185">Reference proteome</keyword>
<protein>
    <submittedName>
        <fullName evidence="1">Uncharacterized protein</fullName>
    </submittedName>
</protein>
<dbReference type="Proteomes" id="UP000269573">
    <property type="component" value="Unassembled WGS sequence"/>
</dbReference>
<dbReference type="EMBL" id="RHHU01000012">
    <property type="protein sequence ID" value="RNB82522.1"/>
    <property type="molecule type" value="Genomic_DNA"/>
</dbReference>
<accession>A0A3M8D3D6</accession>
<proteinExistence type="predicted"/>
<sequence length="93" mass="11114">MQTKIKKVKFEPEYKNPNYTVILECPQGNELYIKFDYTYAMKKYIPLKVEYDGVDKGAKLSWYTNHVEKMTVDAFLEKIAEKINKKYNFKNTN</sequence>
<name>A0A3M8D3D6_9BACL</name>
<evidence type="ECO:0000313" key="1">
    <source>
        <dbReference type="EMBL" id="RNB82522.1"/>
    </source>
</evidence>
<reference evidence="1 2" key="1">
    <citation type="submission" date="2018-10" db="EMBL/GenBank/DDBJ databases">
        <title>Phylogenomics of Brevibacillus.</title>
        <authorList>
            <person name="Dunlap C."/>
        </authorList>
    </citation>
    <scope>NUCLEOTIDE SEQUENCE [LARGE SCALE GENOMIC DNA]</scope>
    <source>
        <strain evidence="1 2">JCM 15774</strain>
    </source>
</reference>
<evidence type="ECO:0000313" key="2">
    <source>
        <dbReference type="Proteomes" id="UP000269573"/>
    </source>
</evidence>
<dbReference type="AlphaFoldDB" id="A0A3M8D3D6"/>
<organism evidence="1 2">
    <name type="scientific">Brevibacillus nitrificans</name>
    <dbReference type="NCBI Taxonomy" id="651560"/>
    <lineage>
        <taxon>Bacteria</taxon>
        <taxon>Bacillati</taxon>
        <taxon>Bacillota</taxon>
        <taxon>Bacilli</taxon>
        <taxon>Bacillales</taxon>
        <taxon>Paenibacillaceae</taxon>
        <taxon>Brevibacillus</taxon>
    </lineage>
</organism>
<comment type="caution">
    <text evidence="1">The sequence shown here is derived from an EMBL/GenBank/DDBJ whole genome shotgun (WGS) entry which is preliminary data.</text>
</comment>